<evidence type="ECO:0008006" key="3">
    <source>
        <dbReference type="Google" id="ProtNLM"/>
    </source>
</evidence>
<dbReference type="InterPro" id="IPR008316">
    <property type="entry name" value="UCP029876"/>
</dbReference>
<organism evidence="1 2">
    <name type="scientific">Lactococcus fujiensis JCM 16395</name>
    <dbReference type="NCBI Taxonomy" id="1291764"/>
    <lineage>
        <taxon>Bacteria</taxon>
        <taxon>Bacillati</taxon>
        <taxon>Bacillota</taxon>
        <taxon>Bacilli</taxon>
        <taxon>Lactobacillales</taxon>
        <taxon>Streptococcaceae</taxon>
        <taxon>Lactococcus</taxon>
    </lineage>
</organism>
<name>A0A2A5RMW6_9LACT</name>
<evidence type="ECO:0000313" key="2">
    <source>
        <dbReference type="Proteomes" id="UP000218181"/>
    </source>
</evidence>
<dbReference type="OrthoDB" id="2087617at2"/>
<keyword evidence="2" id="KW-1185">Reference proteome</keyword>
<gene>
    <name evidence="1" type="ORF">RT41_GL001030</name>
</gene>
<dbReference type="EMBL" id="JXJU01000003">
    <property type="protein sequence ID" value="PCS00648.1"/>
    <property type="molecule type" value="Genomic_DNA"/>
</dbReference>
<evidence type="ECO:0000313" key="1">
    <source>
        <dbReference type="EMBL" id="PCS00648.1"/>
    </source>
</evidence>
<reference evidence="1 2" key="1">
    <citation type="submission" date="2014-12" db="EMBL/GenBank/DDBJ databases">
        <title>Draft genome sequences of 10 type strains of Lactococcus.</title>
        <authorList>
            <person name="Sun Z."/>
            <person name="Zhong Z."/>
            <person name="Liu W."/>
            <person name="Zhang W."/>
            <person name="Zhang H."/>
        </authorList>
    </citation>
    <scope>NUCLEOTIDE SEQUENCE [LARGE SCALE GENOMIC DNA]</scope>
    <source>
        <strain evidence="1 2">JCM 16395</strain>
    </source>
</reference>
<dbReference type="STRING" id="1291764.GCA_001311235_00858"/>
<dbReference type="Pfam" id="PF06304">
    <property type="entry name" value="DUF1048"/>
    <property type="match status" value="1"/>
</dbReference>
<protein>
    <recommendedName>
        <fullName evidence="3">DUF1048 domain-containing protein</fullName>
    </recommendedName>
</protein>
<comment type="caution">
    <text evidence="1">The sequence shown here is derived from an EMBL/GenBank/DDBJ whole genome shotgun (WGS) entry which is preliminary data.</text>
</comment>
<dbReference type="RefSeq" id="WP_054639138.1">
    <property type="nucleotide sequence ID" value="NZ_BBAL01000002.1"/>
</dbReference>
<dbReference type="Proteomes" id="UP000218181">
    <property type="component" value="Unassembled WGS sequence"/>
</dbReference>
<sequence length="110" mass="12789">MTLIDKLFGEGTSAQKHQWGELQKRVKALPSDYYQAYRAIEKYLFNMGIGDTERFSDLVEFLEVAASENKKVTEVIGADVAAFCDAMLNDDRMDWKEKYRKSLNDYFSKR</sequence>
<dbReference type="SUPFAM" id="SSF158560">
    <property type="entry name" value="BH3980-like"/>
    <property type="match status" value="1"/>
</dbReference>
<proteinExistence type="predicted"/>
<accession>A0A2A5RMW6</accession>
<dbReference type="Gene3D" id="1.10.1900.10">
    <property type="entry name" value="c-terminal domain of poly(a) binding protein"/>
    <property type="match status" value="1"/>
</dbReference>
<dbReference type="AlphaFoldDB" id="A0A2A5RMW6"/>